<dbReference type="Pfam" id="PF10765">
    <property type="entry name" value="Phage_P22_NinX"/>
    <property type="match status" value="1"/>
</dbReference>
<evidence type="ECO:0008006" key="3">
    <source>
        <dbReference type="Google" id="ProtNLM"/>
    </source>
</evidence>
<dbReference type="EMBL" id="AP019800">
    <property type="protein sequence ID" value="BBL92240.1"/>
    <property type="molecule type" value="Genomic_DNA"/>
</dbReference>
<dbReference type="Proteomes" id="UP000315115">
    <property type="component" value="Plasmid pAM7"/>
</dbReference>
<sequence>MHPNELSNSALDYAVAVAQGEDIRCDPMGFSSYSPTPSQAGFWVWYDRREDGQCNLIGSGYSPSTDGNLGGNIINTHRISTIAPSADNPNWTTSDPQITGETYLIAAMRCYVAQTLGYEISLPDLSLNDQEIRR</sequence>
<gene>
    <name evidence="1" type="ORF">VroAM7_48930</name>
</gene>
<keyword evidence="1" id="KW-0614">Plasmid</keyword>
<name>A0A510IJ43_9VIBR</name>
<dbReference type="InterPro" id="IPR019701">
    <property type="entry name" value="Phage_P22_NinX"/>
</dbReference>
<organism evidence="1 2">
    <name type="scientific">Vibrio rotiferianus</name>
    <dbReference type="NCBI Taxonomy" id="190895"/>
    <lineage>
        <taxon>Bacteria</taxon>
        <taxon>Pseudomonadati</taxon>
        <taxon>Pseudomonadota</taxon>
        <taxon>Gammaproteobacteria</taxon>
        <taxon>Vibrionales</taxon>
        <taxon>Vibrionaceae</taxon>
        <taxon>Vibrio</taxon>
    </lineage>
</organism>
<protein>
    <recommendedName>
        <fullName evidence="3">DUF2591 domain-containing protein</fullName>
    </recommendedName>
</protein>
<proteinExistence type="predicted"/>
<evidence type="ECO:0000313" key="1">
    <source>
        <dbReference type="EMBL" id="BBL92240.1"/>
    </source>
</evidence>
<dbReference type="AlphaFoldDB" id="A0A510IJ43"/>
<reference evidence="2" key="1">
    <citation type="submission" date="2019-07" db="EMBL/GenBank/DDBJ databases">
        <title>Complete Genome Sequences of Vibrion rotiferianus strain AM7.</title>
        <authorList>
            <person name="Miyazaki K."/>
            <person name="Wiseschart A."/>
            <person name="Pootanakit K."/>
            <person name="Ishimori K."/>
            <person name="Kitahara K."/>
        </authorList>
    </citation>
    <scope>NUCLEOTIDE SEQUENCE [LARGE SCALE GENOMIC DNA]</scope>
    <source>
        <strain evidence="2">AM7</strain>
        <plasmid evidence="2">pam7 dna</plasmid>
    </source>
</reference>
<geneLocation type="plasmid" evidence="2">
    <name>pam7 dna</name>
</geneLocation>
<dbReference type="RefSeq" id="WP_126609562.1">
    <property type="nucleotide sequence ID" value="NZ_AP019800.1"/>
</dbReference>
<accession>A0A510IJ43</accession>
<evidence type="ECO:0000313" key="2">
    <source>
        <dbReference type="Proteomes" id="UP000315115"/>
    </source>
</evidence>